<reference evidence="2 3" key="1">
    <citation type="submission" date="2020-08" db="EMBL/GenBank/DDBJ databases">
        <title>Genomic Encyclopedia of Type Strains, Phase IV (KMG-IV): sequencing the most valuable type-strain genomes for metagenomic binning, comparative biology and taxonomic classification.</title>
        <authorList>
            <person name="Goeker M."/>
        </authorList>
    </citation>
    <scope>NUCLEOTIDE SEQUENCE [LARGE SCALE GENOMIC DNA]</scope>
    <source>
        <strain evidence="2 3">DSM 11490</strain>
    </source>
</reference>
<dbReference type="EMBL" id="JACJIB010000004">
    <property type="protein sequence ID" value="MBA8913199.1"/>
    <property type="molecule type" value="Genomic_DNA"/>
</dbReference>
<comment type="caution">
    <text evidence="2">The sequence shown here is derived from an EMBL/GenBank/DDBJ whole genome shotgun (WGS) entry which is preliminary data.</text>
</comment>
<keyword evidence="3" id="KW-1185">Reference proteome</keyword>
<evidence type="ECO:0000256" key="1">
    <source>
        <dbReference type="SAM" id="MobiDB-lite"/>
    </source>
</evidence>
<dbReference type="Proteomes" id="UP000543554">
    <property type="component" value="Unassembled WGS sequence"/>
</dbReference>
<evidence type="ECO:0000313" key="3">
    <source>
        <dbReference type="Proteomes" id="UP000543554"/>
    </source>
</evidence>
<name>A0AA40VAG8_9HYPH</name>
<sequence length="65" mass="7322">MTNIIRPHFGSHDRKINPPPRLAQTEHNPIYTHGNATGHLVPLTEDVRVRQGMSSKWLSVRPTGT</sequence>
<gene>
    <name evidence="2" type="ORF">HNR51_002282</name>
</gene>
<protein>
    <submittedName>
        <fullName evidence="2">Uncharacterized protein</fullName>
    </submittedName>
</protein>
<proteinExistence type="predicted"/>
<organism evidence="2 3">
    <name type="scientific">Methylorubrum thiocyanatum</name>
    <dbReference type="NCBI Taxonomy" id="47958"/>
    <lineage>
        <taxon>Bacteria</taxon>
        <taxon>Pseudomonadati</taxon>
        <taxon>Pseudomonadota</taxon>
        <taxon>Alphaproteobacteria</taxon>
        <taxon>Hyphomicrobiales</taxon>
        <taxon>Methylobacteriaceae</taxon>
        <taxon>Methylorubrum</taxon>
    </lineage>
</organism>
<dbReference type="AlphaFoldDB" id="A0AA40VAG8"/>
<evidence type="ECO:0000313" key="2">
    <source>
        <dbReference type="EMBL" id="MBA8913199.1"/>
    </source>
</evidence>
<feature type="region of interest" description="Disordered" evidence="1">
    <location>
        <begin position="1"/>
        <end position="25"/>
    </location>
</feature>
<accession>A0AA40VAG8</accession>